<evidence type="ECO:0000313" key="3">
    <source>
        <dbReference type="EMBL" id="STV55504.1"/>
    </source>
</evidence>
<evidence type="ECO:0000313" key="4">
    <source>
        <dbReference type="EMBL" id="STW49065.1"/>
    </source>
</evidence>
<dbReference type="EMBL" id="UGNC01000005">
    <property type="protein sequence ID" value="STW49065.1"/>
    <property type="molecule type" value="Genomic_DNA"/>
</dbReference>
<name>A0A060VII1_KLEPN</name>
<dbReference type="Proteomes" id="UP000255167">
    <property type="component" value="Unassembled WGS sequence"/>
</dbReference>
<reference evidence="5 6" key="1">
    <citation type="submission" date="2018-06" db="EMBL/GenBank/DDBJ databases">
        <authorList>
            <consortium name="Pathogen Informatics"/>
            <person name="Doyle S."/>
        </authorList>
    </citation>
    <scope>NUCLEOTIDE SEQUENCE [LARGE SCALE GENOMIC DNA]</scope>
    <source>
        <strain evidence="2 5">NCTC5051</strain>
        <strain evidence="3 6">NCTC5053</strain>
        <strain evidence="4 7">NCTC9617</strain>
    </source>
</reference>
<gene>
    <name evidence="2" type="ORF">NCTC5051_04014</name>
    <name evidence="3" type="ORF">NCTC5053_05768</name>
    <name evidence="4" type="ORF">NCTC9617_05687</name>
</gene>
<evidence type="ECO:0000313" key="2">
    <source>
        <dbReference type="EMBL" id="STU52925.1"/>
    </source>
</evidence>
<dbReference type="Proteomes" id="UP000254141">
    <property type="component" value="Unassembled WGS sequence"/>
</dbReference>
<dbReference type="AlphaFoldDB" id="A0A060VII1"/>
<sequence length="102" mass="11221">MSLKHRLPELEASIDPAALRAAADEYSDLLLTLCLCMKMAGPTRANVRACACELKKRLTTWHSHKELTAILSSWDPVGYVLGLRREANDNARAAGDPVDVFV</sequence>
<dbReference type="EMBL" id="UGLU01000001">
    <property type="protein sequence ID" value="STU52925.1"/>
    <property type="molecule type" value="Genomic_DNA"/>
</dbReference>
<dbReference type="InterPro" id="IPR056642">
    <property type="entry name" value="DUF7740"/>
</dbReference>
<accession>A0A060VII1</accession>
<evidence type="ECO:0000313" key="7">
    <source>
        <dbReference type="Proteomes" id="UP000255167"/>
    </source>
</evidence>
<dbReference type="Proteomes" id="UP000254387">
    <property type="component" value="Unassembled WGS sequence"/>
</dbReference>
<proteinExistence type="predicted"/>
<feature type="domain" description="DUF7740" evidence="1">
    <location>
        <begin position="24"/>
        <end position="86"/>
    </location>
</feature>
<evidence type="ECO:0000259" key="1">
    <source>
        <dbReference type="Pfam" id="PF24886"/>
    </source>
</evidence>
<evidence type="ECO:0000313" key="6">
    <source>
        <dbReference type="Proteomes" id="UP000254387"/>
    </source>
</evidence>
<organism evidence="3 6">
    <name type="scientific">Klebsiella pneumoniae</name>
    <dbReference type="NCBI Taxonomy" id="573"/>
    <lineage>
        <taxon>Bacteria</taxon>
        <taxon>Pseudomonadati</taxon>
        <taxon>Pseudomonadota</taxon>
        <taxon>Gammaproteobacteria</taxon>
        <taxon>Enterobacterales</taxon>
        <taxon>Enterobacteriaceae</taxon>
        <taxon>Klebsiella/Raoultella group</taxon>
        <taxon>Klebsiella</taxon>
        <taxon>Klebsiella pneumoniae complex</taxon>
    </lineage>
</organism>
<evidence type="ECO:0000313" key="5">
    <source>
        <dbReference type="Proteomes" id="UP000254141"/>
    </source>
</evidence>
<dbReference type="Pfam" id="PF24886">
    <property type="entry name" value="DUF7740"/>
    <property type="match status" value="1"/>
</dbReference>
<protein>
    <recommendedName>
        <fullName evidence="1">DUF7740 domain-containing protein</fullName>
    </recommendedName>
</protein>
<dbReference type="EMBL" id="UGMN01000004">
    <property type="protein sequence ID" value="STV55504.1"/>
    <property type="molecule type" value="Genomic_DNA"/>
</dbReference>